<dbReference type="InterPro" id="IPR032710">
    <property type="entry name" value="NTF2-like_dom_sf"/>
</dbReference>
<dbReference type="NCBIfam" id="TIGR02246">
    <property type="entry name" value="SgcJ/EcaC family oxidoreductase"/>
    <property type="match status" value="1"/>
</dbReference>
<dbReference type="Gene3D" id="3.10.450.50">
    <property type="match status" value="1"/>
</dbReference>
<dbReference type="CDD" id="cd00531">
    <property type="entry name" value="NTF2_like"/>
    <property type="match status" value="1"/>
</dbReference>
<accession>A0A1S1MDB6</accession>
<dbReference type="AlphaFoldDB" id="A0A1S1MDB6"/>
<feature type="domain" description="DUF4440" evidence="1">
    <location>
        <begin position="37"/>
        <end position="145"/>
    </location>
</feature>
<reference evidence="4 5" key="1">
    <citation type="submission" date="2016-10" db="EMBL/GenBank/DDBJ databases">
        <title>Evaluation of Human, Veterinary and Environmental Mycobacterium chelonae Isolates by Core Genome Phylogenomic Analysis, Targeted Gene Comparison, and Anti-microbial Susceptibility Patterns: A Tale of Mistaken Identities.</title>
        <authorList>
            <person name="Fogelson S.B."/>
            <person name="Camus A.C."/>
            <person name="Lorenz W."/>
            <person name="Vasireddy R."/>
            <person name="Vasireddy S."/>
            <person name="Smith T."/>
            <person name="Brown-Elliott B.A."/>
            <person name="Wallace R.J.Jr."/>
            <person name="Hasan N.A."/>
            <person name="Reischl U."/>
            <person name="Sanchez S."/>
        </authorList>
    </citation>
    <scope>NUCLEOTIDE SEQUENCE [LARGE SCALE GENOMIC DNA]</scope>
    <source>
        <strain evidence="2 5">15515</strain>
        <strain evidence="3 4">15518</strain>
    </source>
</reference>
<keyword evidence="4" id="KW-1185">Reference proteome</keyword>
<sequence>MTFHGIYHRRFLYCIPWNANSRKDDRNQMTNEHDVKTLLYTYEQALNNSDAALAASCYTAGGVFMPTAQPTATGDGLREAYEQIFSAIRLNVTFTIDELVIASDDIAYALTRSKGTQTVLADGTRSTESNREVFVLHKEDGAWKIARYMFNKSE</sequence>
<name>A0A1S1MDB6_MYCCH</name>
<evidence type="ECO:0000259" key="1">
    <source>
        <dbReference type="Pfam" id="PF14534"/>
    </source>
</evidence>
<dbReference type="EMBL" id="MLIQ01000023">
    <property type="protein sequence ID" value="OHU51549.1"/>
    <property type="molecule type" value="Genomic_DNA"/>
</dbReference>
<dbReference type="Proteomes" id="UP000179441">
    <property type="component" value="Unassembled WGS sequence"/>
</dbReference>
<evidence type="ECO:0000313" key="4">
    <source>
        <dbReference type="Proteomes" id="UP000179441"/>
    </source>
</evidence>
<dbReference type="Pfam" id="PF14534">
    <property type="entry name" value="DUF4440"/>
    <property type="match status" value="1"/>
</dbReference>
<comment type="caution">
    <text evidence="3">The sequence shown here is derived from an EMBL/GenBank/DDBJ whole genome shotgun (WGS) entry which is preliminary data.</text>
</comment>
<dbReference type="InterPro" id="IPR011944">
    <property type="entry name" value="Steroid_delta5-4_isomerase"/>
</dbReference>
<dbReference type="Proteomes" id="UP000180043">
    <property type="component" value="Unassembled WGS sequence"/>
</dbReference>
<dbReference type="SUPFAM" id="SSF54427">
    <property type="entry name" value="NTF2-like"/>
    <property type="match status" value="1"/>
</dbReference>
<evidence type="ECO:0000313" key="5">
    <source>
        <dbReference type="Proteomes" id="UP000180043"/>
    </source>
</evidence>
<organism evidence="3 4">
    <name type="scientific">Mycobacteroides chelonae</name>
    <name type="common">Mycobacterium chelonae</name>
    <dbReference type="NCBI Taxonomy" id="1774"/>
    <lineage>
        <taxon>Bacteria</taxon>
        <taxon>Bacillati</taxon>
        <taxon>Actinomycetota</taxon>
        <taxon>Actinomycetes</taxon>
        <taxon>Mycobacteriales</taxon>
        <taxon>Mycobacteriaceae</taxon>
        <taxon>Mycobacteroides</taxon>
    </lineage>
</organism>
<gene>
    <name evidence="2" type="ORF">BKG82_21820</name>
    <name evidence="3" type="ORF">BKG84_17520</name>
</gene>
<dbReference type="EMBL" id="MLIS01000001">
    <property type="protein sequence ID" value="OHU80878.1"/>
    <property type="molecule type" value="Genomic_DNA"/>
</dbReference>
<proteinExistence type="predicted"/>
<protein>
    <recommendedName>
        <fullName evidence="1">DUF4440 domain-containing protein</fullName>
    </recommendedName>
</protein>
<dbReference type="InterPro" id="IPR027843">
    <property type="entry name" value="DUF4440"/>
</dbReference>
<evidence type="ECO:0000313" key="2">
    <source>
        <dbReference type="EMBL" id="OHU51549.1"/>
    </source>
</evidence>
<evidence type="ECO:0000313" key="3">
    <source>
        <dbReference type="EMBL" id="OHU80878.1"/>
    </source>
</evidence>